<feature type="region of interest" description="Disordered" evidence="1">
    <location>
        <begin position="47"/>
        <end position="79"/>
    </location>
</feature>
<reference evidence="4" key="1">
    <citation type="journal article" date="2019" name="Int. J. Syst. Evol. Microbiol.">
        <title>The Global Catalogue of Microorganisms (GCM) 10K type strain sequencing project: providing services to taxonomists for standard genome sequencing and annotation.</title>
        <authorList>
            <consortium name="The Broad Institute Genomics Platform"/>
            <consortium name="The Broad Institute Genome Sequencing Center for Infectious Disease"/>
            <person name="Wu L."/>
            <person name="Ma J."/>
        </authorList>
    </citation>
    <scope>NUCLEOTIDE SEQUENCE [LARGE SCALE GENOMIC DNA]</scope>
    <source>
        <strain evidence="4">JCM 31037</strain>
    </source>
</reference>
<accession>A0ABW3Y6Z8</accession>
<dbReference type="RefSeq" id="WP_377566534.1">
    <property type="nucleotide sequence ID" value="NZ_JBHTMP010000002.1"/>
</dbReference>
<gene>
    <name evidence="3" type="ORF">ACFQ4H_02725</name>
</gene>
<comment type="caution">
    <text evidence="3">The sequence shown here is derived from an EMBL/GenBank/DDBJ whole genome shotgun (WGS) entry which is preliminary data.</text>
</comment>
<keyword evidence="2" id="KW-1133">Transmembrane helix</keyword>
<dbReference type="EMBL" id="JBHTMP010000002">
    <property type="protein sequence ID" value="MFD1319999.1"/>
    <property type="molecule type" value="Genomic_DNA"/>
</dbReference>
<keyword evidence="2" id="KW-0472">Membrane</keyword>
<sequence length="321" mass="33492">MAAPPGGAGRRANRLDPGSTRLALVVGGLVLALIAGFAIGRIDTGPGASTASGSATTGQADDGHVHPPGTAPHEHPAAGAAGVTTGAEVGGLSLSAGGFTLVPTTASFPVGRSQDFRFQVRGTDRAPVTNFTVQHEKPMHLIVVRRDLSGFQHLHPTMAPDGTWSIPLTLPEAGVWRAYADFAASDSAGRQTAVTLGVDLVASGDYRPRPLPAVAREATADDFTVTFEGTPQVGTTQPLLFRIFRNGSPVTGLERYLGAYGHLVALRDGDLGYVHVHPEEQLVGGAVKFWLAAPSPGNYRLYLDFQVEGTVRTAEFTLTVA</sequence>
<name>A0ABW3Y6Z8_9ACTN</name>
<keyword evidence="2" id="KW-0812">Transmembrane</keyword>
<evidence type="ECO:0000256" key="1">
    <source>
        <dbReference type="SAM" id="MobiDB-lite"/>
    </source>
</evidence>
<proteinExistence type="predicted"/>
<feature type="transmembrane region" description="Helical" evidence="2">
    <location>
        <begin position="21"/>
        <end position="40"/>
    </location>
</feature>
<organism evidence="3 4">
    <name type="scientific">Micromonospora sonneratiae</name>
    <dbReference type="NCBI Taxonomy" id="1184706"/>
    <lineage>
        <taxon>Bacteria</taxon>
        <taxon>Bacillati</taxon>
        <taxon>Actinomycetota</taxon>
        <taxon>Actinomycetes</taxon>
        <taxon>Micromonosporales</taxon>
        <taxon>Micromonosporaceae</taxon>
        <taxon>Micromonospora</taxon>
    </lineage>
</organism>
<evidence type="ECO:0008006" key="5">
    <source>
        <dbReference type="Google" id="ProtNLM"/>
    </source>
</evidence>
<dbReference type="Proteomes" id="UP001597260">
    <property type="component" value="Unassembled WGS sequence"/>
</dbReference>
<protein>
    <recommendedName>
        <fullName evidence="5">Secreted protein</fullName>
    </recommendedName>
</protein>
<evidence type="ECO:0000313" key="4">
    <source>
        <dbReference type="Proteomes" id="UP001597260"/>
    </source>
</evidence>
<feature type="compositionally biased region" description="Low complexity" evidence="1">
    <location>
        <begin position="47"/>
        <end position="58"/>
    </location>
</feature>
<evidence type="ECO:0000313" key="3">
    <source>
        <dbReference type="EMBL" id="MFD1319999.1"/>
    </source>
</evidence>
<keyword evidence="4" id="KW-1185">Reference proteome</keyword>
<evidence type="ECO:0000256" key="2">
    <source>
        <dbReference type="SAM" id="Phobius"/>
    </source>
</evidence>